<dbReference type="AlphaFoldDB" id="A0A8E2DNU2"/>
<dbReference type="EMBL" id="KV722385">
    <property type="protein sequence ID" value="OCH91453.1"/>
    <property type="molecule type" value="Genomic_DNA"/>
</dbReference>
<feature type="transmembrane region" description="Helical" evidence="1">
    <location>
        <begin position="29"/>
        <end position="51"/>
    </location>
</feature>
<accession>A0A8E2DNU2</accession>
<dbReference type="OrthoDB" id="3184377at2759"/>
<keyword evidence="1" id="KW-1133">Transmembrane helix</keyword>
<evidence type="ECO:0000256" key="1">
    <source>
        <dbReference type="SAM" id="Phobius"/>
    </source>
</evidence>
<name>A0A8E2DNU2_9APHY</name>
<dbReference type="Proteomes" id="UP000250043">
    <property type="component" value="Unassembled WGS sequence"/>
</dbReference>
<evidence type="ECO:0000313" key="3">
    <source>
        <dbReference type="Proteomes" id="UP000250043"/>
    </source>
</evidence>
<protein>
    <submittedName>
        <fullName evidence="2">Uncharacterized protein</fullName>
    </submittedName>
</protein>
<evidence type="ECO:0000313" key="2">
    <source>
        <dbReference type="EMBL" id="OCH91453.1"/>
    </source>
</evidence>
<sequence>MPTISAIIDAQSPSESAALHGHKAKTPEISGIVSGSAVGLLWTVGLVMYLWKRRQRTKQARASGLKSHRELLDPPKKPQAFIIPPDPAIIQGCMVPGERVIVDESSSVVGPIHPYAKSEPLHCTYPAWTSAEGLPPMEHGASAPCVLSVETAPVPSAAEMAERLKMDEPTRHSST</sequence>
<keyword evidence="3" id="KW-1185">Reference proteome</keyword>
<reference evidence="2 3" key="1">
    <citation type="submission" date="2016-07" db="EMBL/GenBank/DDBJ databases">
        <title>Draft genome of the white-rot fungus Obba rivulosa 3A-2.</title>
        <authorList>
            <consortium name="DOE Joint Genome Institute"/>
            <person name="Miettinen O."/>
            <person name="Riley R."/>
            <person name="Acob R."/>
            <person name="Barry K."/>
            <person name="Cullen D."/>
            <person name="De Vries R."/>
            <person name="Hainaut M."/>
            <person name="Hatakka A."/>
            <person name="Henrissat B."/>
            <person name="Hilden K."/>
            <person name="Kuo R."/>
            <person name="Labutti K."/>
            <person name="Lipzen A."/>
            <person name="Makela M.R."/>
            <person name="Sandor L."/>
            <person name="Spatafora J.W."/>
            <person name="Grigoriev I.V."/>
            <person name="Hibbett D.S."/>
        </authorList>
    </citation>
    <scope>NUCLEOTIDE SEQUENCE [LARGE SCALE GENOMIC DNA]</scope>
    <source>
        <strain evidence="2 3">3A-2</strain>
    </source>
</reference>
<proteinExistence type="predicted"/>
<keyword evidence="1" id="KW-0812">Transmembrane</keyword>
<gene>
    <name evidence="2" type="ORF">OBBRIDRAFT_525948</name>
</gene>
<organism evidence="2 3">
    <name type="scientific">Obba rivulosa</name>
    <dbReference type="NCBI Taxonomy" id="1052685"/>
    <lineage>
        <taxon>Eukaryota</taxon>
        <taxon>Fungi</taxon>
        <taxon>Dikarya</taxon>
        <taxon>Basidiomycota</taxon>
        <taxon>Agaricomycotina</taxon>
        <taxon>Agaricomycetes</taxon>
        <taxon>Polyporales</taxon>
        <taxon>Gelatoporiaceae</taxon>
        <taxon>Obba</taxon>
    </lineage>
</organism>
<keyword evidence="1" id="KW-0472">Membrane</keyword>